<comment type="caution">
    <text evidence="2">The sequence shown here is derived from an EMBL/GenBank/DDBJ whole genome shotgun (WGS) entry which is preliminary data.</text>
</comment>
<keyword evidence="1" id="KW-0812">Transmembrane</keyword>
<gene>
    <name evidence="2" type="ORF">H9637_12535</name>
</gene>
<dbReference type="Proteomes" id="UP000627166">
    <property type="component" value="Unassembled WGS sequence"/>
</dbReference>
<keyword evidence="1" id="KW-1133">Transmembrane helix</keyword>
<protein>
    <submittedName>
        <fullName evidence="2">Uncharacterized protein</fullName>
    </submittedName>
</protein>
<dbReference type="EMBL" id="JACSQB010000099">
    <property type="protein sequence ID" value="MBD8047860.1"/>
    <property type="molecule type" value="Genomic_DNA"/>
</dbReference>
<evidence type="ECO:0000256" key="1">
    <source>
        <dbReference type="SAM" id="Phobius"/>
    </source>
</evidence>
<feature type="transmembrane region" description="Helical" evidence="1">
    <location>
        <begin position="35"/>
        <end position="55"/>
    </location>
</feature>
<sequence>MKSEREFLNGMWWKVNILEYEELEKAHVKAFNRRLTIKAIGTVIFPIIAFLFVILCPQFVIDSIYLLTIGILSIAFIFEYLSTNTLEDKNYGNCDI</sequence>
<organism evidence="2 3">
    <name type="scientific">Clostridium faecium</name>
    <dbReference type="NCBI Taxonomy" id="2762223"/>
    <lineage>
        <taxon>Bacteria</taxon>
        <taxon>Bacillati</taxon>
        <taxon>Bacillota</taxon>
        <taxon>Clostridia</taxon>
        <taxon>Eubacteriales</taxon>
        <taxon>Clostridiaceae</taxon>
        <taxon>Clostridium</taxon>
    </lineage>
</organism>
<name>A0ABR8YUE3_9CLOT</name>
<keyword evidence="3" id="KW-1185">Reference proteome</keyword>
<proteinExistence type="predicted"/>
<evidence type="ECO:0000313" key="3">
    <source>
        <dbReference type="Proteomes" id="UP000627166"/>
    </source>
</evidence>
<accession>A0ABR8YUE3</accession>
<reference evidence="2 3" key="1">
    <citation type="submission" date="2020-08" db="EMBL/GenBank/DDBJ databases">
        <title>A Genomic Blueprint of the Chicken Gut Microbiome.</title>
        <authorList>
            <person name="Gilroy R."/>
            <person name="Ravi A."/>
            <person name="Getino M."/>
            <person name="Pursley I."/>
            <person name="Horton D.L."/>
            <person name="Alikhan N.-F."/>
            <person name="Baker D."/>
            <person name="Gharbi K."/>
            <person name="Hall N."/>
            <person name="Watson M."/>
            <person name="Adriaenssens E.M."/>
            <person name="Foster-Nyarko E."/>
            <person name="Jarju S."/>
            <person name="Secka A."/>
            <person name="Antonio M."/>
            <person name="Oren A."/>
            <person name="Chaudhuri R."/>
            <person name="La Ragione R.M."/>
            <person name="Hildebrand F."/>
            <person name="Pallen M.J."/>
        </authorList>
    </citation>
    <scope>NUCLEOTIDE SEQUENCE [LARGE SCALE GENOMIC DNA]</scope>
    <source>
        <strain evidence="2 3">N37</strain>
    </source>
</reference>
<keyword evidence="1" id="KW-0472">Membrane</keyword>
<feature type="transmembrane region" description="Helical" evidence="1">
    <location>
        <begin position="61"/>
        <end position="81"/>
    </location>
</feature>
<dbReference type="RefSeq" id="WP_191740817.1">
    <property type="nucleotide sequence ID" value="NZ_JACSQB010000099.1"/>
</dbReference>
<evidence type="ECO:0000313" key="2">
    <source>
        <dbReference type="EMBL" id="MBD8047860.1"/>
    </source>
</evidence>